<dbReference type="PIRSF" id="PIRSF006268">
    <property type="entry name" value="ApbE"/>
    <property type="match status" value="1"/>
</dbReference>
<dbReference type="InterPro" id="IPR024932">
    <property type="entry name" value="ApbE"/>
</dbReference>
<reference evidence="2 3" key="1">
    <citation type="submission" date="2021-06" db="EMBL/GenBank/DDBJ databases">
        <authorList>
            <person name="Sun Q."/>
            <person name="Li D."/>
        </authorList>
    </citation>
    <scope>NUCLEOTIDE SEQUENCE [LARGE SCALE GENOMIC DNA]</scope>
    <source>
        <strain evidence="2 3">MSJ-2</strain>
    </source>
</reference>
<name>A0ABS6F777_9FIRM</name>
<dbReference type="EC" id="2.7.1.180" evidence="1"/>
<keyword evidence="1" id="KW-0274">FAD</keyword>
<keyword evidence="3" id="KW-1185">Reference proteome</keyword>
<dbReference type="Pfam" id="PF02424">
    <property type="entry name" value="ApbE"/>
    <property type="match status" value="1"/>
</dbReference>
<evidence type="ECO:0000313" key="3">
    <source>
        <dbReference type="Proteomes" id="UP000787672"/>
    </source>
</evidence>
<keyword evidence="1" id="KW-0285">Flavoprotein</keyword>
<comment type="catalytic activity">
    <reaction evidence="1">
        <text>L-threonyl-[protein] + FAD = FMN-L-threonyl-[protein] + AMP + H(+)</text>
        <dbReference type="Rhea" id="RHEA:36847"/>
        <dbReference type="Rhea" id="RHEA-COMP:11060"/>
        <dbReference type="Rhea" id="RHEA-COMP:11061"/>
        <dbReference type="ChEBI" id="CHEBI:15378"/>
        <dbReference type="ChEBI" id="CHEBI:30013"/>
        <dbReference type="ChEBI" id="CHEBI:57692"/>
        <dbReference type="ChEBI" id="CHEBI:74257"/>
        <dbReference type="ChEBI" id="CHEBI:456215"/>
        <dbReference type="EC" id="2.7.1.180"/>
    </reaction>
</comment>
<keyword evidence="1 2" id="KW-0808">Transferase</keyword>
<organism evidence="2 3">
    <name type="scientific">Dysosmobacter acutus</name>
    <dbReference type="NCBI Taxonomy" id="2841504"/>
    <lineage>
        <taxon>Bacteria</taxon>
        <taxon>Bacillati</taxon>
        <taxon>Bacillota</taxon>
        <taxon>Clostridia</taxon>
        <taxon>Eubacteriales</taxon>
        <taxon>Oscillospiraceae</taxon>
        <taxon>Dysosmobacter</taxon>
    </lineage>
</organism>
<dbReference type="Proteomes" id="UP000787672">
    <property type="component" value="Unassembled WGS sequence"/>
</dbReference>
<keyword evidence="1" id="KW-0460">Magnesium</keyword>
<protein>
    <recommendedName>
        <fullName evidence="1">FAD:protein FMN transferase</fullName>
        <ecNumber evidence="1">2.7.1.180</ecNumber>
    </recommendedName>
    <alternativeName>
        <fullName evidence="1">Flavin transferase</fullName>
    </alternativeName>
</protein>
<dbReference type="GO" id="GO:0016740">
    <property type="term" value="F:transferase activity"/>
    <property type="evidence" value="ECO:0007669"/>
    <property type="project" value="UniProtKB-KW"/>
</dbReference>
<dbReference type="RefSeq" id="WP_216559084.1">
    <property type="nucleotide sequence ID" value="NZ_JAHLQN010000001.1"/>
</dbReference>
<sequence length="304" mass="32539">MNTYVTMEATGADAGETLEQAEALVHQLEARLSVTDENSELYAVNHSGGQPVEISADTESLLTFALDMAKQTDGALDPTIYPVLTAWGFTTGERQVPAQEQLDELLPLVDHENVLISDGAVTLPAGMALDLGAVTKGYTGDRVAELLRQRGIRSALISLGGNVQVVGGKPDGTSWRVGVRDPFSEGNLGVLSLRDEAAVTSGGYQNYFYGEDGRVYWHILDPKTGCPARSGLASVTVVASRGALCDALSTVLFVMGLEDGLDYWRASRAFEAVFVTEEWQIYLTSGLADRFAANTDMAAEIVEP</sequence>
<keyword evidence="1" id="KW-0479">Metal-binding</keyword>
<proteinExistence type="inferred from homology"/>
<dbReference type="EMBL" id="JAHLQN010000001">
    <property type="protein sequence ID" value="MBU5626115.1"/>
    <property type="molecule type" value="Genomic_DNA"/>
</dbReference>
<comment type="caution">
    <text evidence="2">The sequence shown here is derived from an EMBL/GenBank/DDBJ whole genome shotgun (WGS) entry which is preliminary data.</text>
</comment>
<evidence type="ECO:0000313" key="2">
    <source>
        <dbReference type="EMBL" id="MBU5626115.1"/>
    </source>
</evidence>
<accession>A0ABS6F777</accession>
<evidence type="ECO:0000256" key="1">
    <source>
        <dbReference type="PIRNR" id="PIRNR006268"/>
    </source>
</evidence>
<gene>
    <name evidence="2" type="ORF">KQI82_04160</name>
</gene>
<dbReference type="PANTHER" id="PTHR30040">
    <property type="entry name" value="THIAMINE BIOSYNTHESIS LIPOPROTEIN APBE"/>
    <property type="match status" value="1"/>
</dbReference>
<dbReference type="PANTHER" id="PTHR30040:SF2">
    <property type="entry name" value="FAD:PROTEIN FMN TRANSFERASE"/>
    <property type="match status" value="1"/>
</dbReference>
<comment type="similarity">
    <text evidence="1">Belongs to the ApbE family.</text>
</comment>